<organism evidence="8 9">
    <name type="scientific">Dissophora globulifera</name>
    <dbReference type="NCBI Taxonomy" id="979702"/>
    <lineage>
        <taxon>Eukaryota</taxon>
        <taxon>Fungi</taxon>
        <taxon>Fungi incertae sedis</taxon>
        <taxon>Mucoromycota</taxon>
        <taxon>Mortierellomycotina</taxon>
        <taxon>Mortierellomycetes</taxon>
        <taxon>Mortierellales</taxon>
        <taxon>Mortierellaceae</taxon>
        <taxon>Dissophora</taxon>
    </lineage>
</organism>
<dbReference type="SMART" id="SM00028">
    <property type="entry name" value="TPR"/>
    <property type="match status" value="5"/>
</dbReference>
<evidence type="ECO:0000256" key="4">
    <source>
        <dbReference type="ARBA" id="ARBA00022829"/>
    </source>
</evidence>
<evidence type="ECO:0000256" key="1">
    <source>
        <dbReference type="ARBA" id="ARBA00000451"/>
    </source>
</evidence>
<dbReference type="GO" id="GO:0006508">
    <property type="term" value="P:proteolysis"/>
    <property type="evidence" value="ECO:0007669"/>
    <property type="project" value="InterPro"/>
</dbReference>
<keyword evidence="6" id="KW-0812">Transmembrane</keyword>
<feature type="region of interest" description="Disordered" evidence="5">
    <location>
        <begin position="620"/>
        <end position="644"/>
    </location>
</feature>
<reference evidence="8" key="1">
    <citation type="journal article" date="2020" name="Fungal Divers.">
        <title>Resolving the Mortierellaceae phylogeny through synthesis of multi-gene phylogenetics and phylogenomics.</title>
        <authorList>
            <person name="Vandepol N."/>
            <person name="Liber J."/>
            <person name="Desiro A."/>
            <person name="Na H."/>
            <person name="Kennedy M."/>
            <person name="Barry K."/>
            <person name="Grigoriev I.V."/>
            <person name="Miller A.N."/>
            <person name="O'Donnell K."/>
            <person name="Stajich J.E."/>
            <person name="Bonito G."/>
        </authorList>
    </citation>
    <scope>NUCLEOTIDE SEQUENCE</scope>
    <source>
        <strain evidence="8">REB-010B</strain>
    </source>
</reference>
<sequence>MFIYQKTVQQYGPLVSGFLDILQQYLNNTLVDLFQVVDNISILMRSYEQPLGSFAHHSAFIIQSIESRIGEVQALVSQHSQTIEDLSDIATEVATLVEEYEGKAYSHSSSSVRAILISLGLNLAAIPASAAAGGLATAVAPFSVVAGTICVVAGGGGLVSSLFSFYDRQKSKIYAEASIKLTIIQKCGEGFQAPIARICVKLKESKLYLQHLQTLTSNATTGYNTADSNTTHTHIYQEAYEAAQLEAVKINEMCTCGRTEMPPPRRHDATAVNATTIPVEADYPFAALDAVIDALADHRRYTAQLLPNLKHLLASSSSSSSLSSGAVATKSNASNMSGGEALDTHSSARLSKQVKRLVNQTLVMLNKWSEVLQTPNPSDVVAQESASLNAPSSTTTAMTATTAALGGPSISGTTTASAASRLLPPSGSSVARKTVVARGQVPALEETQAQKRVALMRGARTNNVSTTAAHIAGIARIDSGFSTTATTTASRATRTIPTGSRTESVESQKTQPALSLTVGTAAGKVANQNATYETDRPTYAHITVLVDVGFVAVRTLELMSRDTPAVQFEMEKARSNLISKVMQIGMKKRALQELGFLREQLVLCASSLWKDPDYQAKDEAERRRLKSTSGSSSKSRPTATDASVESIRKSYQHLFALPLPSALLQLTTDASLEGPELDQALTFVRLVQALHNNALRCWMDVRGGSLAYLLPEMMSQRDSPYDWCMCMAKLQQQAGQQSLDALFRLLFIGAGKAADNNPTREGRRHAFMLRMHGMRYYGALKHLTQAKDGMVWDKILRCGVDYEKSTRDGQQQEDILFLLRAYKSIFEFLDALEPVDLSDSRLQEWFKHLDFFVRKVDIAEWRSFSQRIKGNRQDLEMPEVTEETGSIAATSNILSGQRTLSIPASGTNPDPAVAATSISVSTFSDRLQKAVKALKRFEDLAQSWNSMSLLDTDLEGGTDRTIIDLRTLDETLSFTFADNLSAATLQNVARIFRSIDTLRSIGSKMLDKRERGWSSSSVSGVSTAGSVQKLERGFVDIKLIIQMLVDVTARLWHRTQAAYLKCRESDRNTLPDPVKLSCARVDAILLLFRLYQSDNNSITSLERPVLEYLESAFSVAKDMNDNESLPWISNALYNLGGALFKGGKRTEAIAPLDAAIECYHQWLGEDLLVDSSLENLDSAQSAESRNTKTEARLVLAHRYEVLGVCLQAVNDLDRALDCFNLGLCVLPLDAFRGLDTIKMGDLKTSQLPAAKLLNRRARILLMMESSRFISIISAVPDFEAKVTQSGVPLHFRGIVQEFECSLLSVLSVKTHQVSHRTRERIDILKHLMTKVYRGGRSLTNPVRRARVLVELAMLYQSDPEMDMQQEALHLVQEAIEILKERELRADVELESVRNHNLAMAYSWYGILDRNMSNGLSRKSKPFQIALQLWEMTLSDIECFVSCEDLRLLDHQAKVDKVLKQLPEPELLFDHLQMLADCLGMNDYRVLQVQIYLLMLRLCNGVRVATDDTCADTVRIYSRMAQAYLALGYSGKAKMALNHGKLILEEMTRTSNGSVLRGEVYATWLLVYSLYLTSVGNKAQSVNAYNQAKRQSENHQSLIGAGESNSSSLVKTGMLSRKIEAKVQQALILVEASLARSQLLYNEGNLAEAITDARRAGRQLSRIVSTLSLAIKTARQDPDIIVQEPLENPFIVQEQEEPASDRRLLPAQEQASAENQQLRKGLEMLAAQRYQWSIFRLLIEAYHQLGKLYMVQGSIREAQYFIKEGKVIAQLSRAGKSMDLFMLDEANLVLQKHEWEECQHILQDLIMQEDVSNIGALAWEVQDARIQLLNGDLHHATARWDLSIKAYYRTEEILSHLMDKSFISELEQLVIREPQTPREAKLVNFGQRARPGQWDGVENLQQDASMTFHGTGAVTDQAQFECVALGGMKAVLGYKTSLIFSQEGHRTKAHQLIERSKVEDPASFVVAEYHLSKGKVLISELEDAMAKHLMFAMIPDSALSVGLFRGTETHGLATPLSLFSRDLTLDNMSMDEFMRPDERSIFSSPSVRVTRMTRRRRSQLMHDVLSQTPSQRTGQGGDSTRALQQGAGRPPPVINNYLRILLEAREHLTAAYKHAVHTYSPAFISDICSKQAYLSVLESCFHQDGVQEGFLEDRTVRNHPGDRLSAMASRAACYLEMAKAVTQHREMHGLIKLKLNPESALEDQAWPKDIQIQDRPHSSVYQIQQQQQQRQQRISRTPAFQQESQVGEVRSSKTINLTGLEKPRRLRLTASADDDDEEEEEEEEEEEDGNQEDGKAKLVAVPGAAQEDDDDDDDMNDPQLQEVGMNAEDLRTKQGKREYFNRQSRLHASNTLGNERAFLEMLDKVYEQDIRTMEEHPETFQREFVDILPDKWTAVSLSMDVENEVLYVNRMRANATPLVVRLPLKRAQFRDSDDMDLQLQASLGLELGFEPEEVAIGQAFTFREATDELEAILKQSQETLSMTSSSQHQGGLGEFAPLIKPADLPREVKADWWARRQRLDDRLCSLLGNMEDQWLCGLRGLIQSHNTPANEDNLMRFKQTIEWIMSQAVNSMSTTAPAPEMRGRGPYNTGSQTSETKLQQLEINIELCRIMLHLGDSPSFGELKDVIYFLLDAYLYKNTNPGGAPLSAFGAESGLGGSSSSYSPTLGSGVSPPGPSVQGTTGSSPVIEYSGLQFGRIAIQIKEALRTYWLAETEAKNNGFDEGAHVILILDKHLQVFPWESCPVLRGEAVSRMPSMWLLRDRILQQRYLLAGSSSGSDRITNNKEWQDLEVDPEKTFYVLNPGADLKNTENEFRGYVKSQRGWEGVIGRAPMDLECIHGLSKSDLYVYFGHSGGEQYIRSAQIRQLGRCAVTFLLGCSSGSLQGAGEFDPTGNAMNYMLAGCPTLVANLWDVTDKDLDRFSMAMFKLWGLDENRRSRRAARKTVGVRKTTMMGGVDAMEGIEEDGRREEEEEEGRGRGRGDEEADEKDKTRKSGNGEEEEEERSRLSIVEAVKEAREECKLKFLVGAASVSNPIQPFMHALRIRVQRDWPRLVVALVSLYGIYFAATVIYSTRQHIYALDTFGYMTMPASPPPPPPLGDVKAMNLPIAYAPPAQMKFSPKTRSRAADGTNWSNSHDEMKNVDNNNDSRMDTTNNDNLPQGGPQPTTLTTTSRARPLSLGQILLSQTTPELPFDIDGHTEAAAIYTLLVISSLSIVDNAIGLMVATRRSLRLTQVAFAIWCLRFMFRIMALIAVLGMLAMGLDLPDSGPSRQSGYGKNDGYDSLAGSTISARTMMTVTTLEVVIAAVHGWSLLVLIRDLRNQPRPQTVLTRVLIWFSKTYMGRQLGLGSLATMLAASTEPMGAGIVVTHMTGGSGVGGLGSNSGDGYVVIGTNGRVSDLESSGSVWDREIAASLGLGNGLLSSASSIRSIATSISEIKVVVPSAGRSRASSISSFSSFSSEEKN</sequence>
<dbReference type="InterPro" id="IPR011990">
    <property type="entry name" value="TPR-like_helical_dom_sf"/>
</dbReference>
<feature type="compositionally biased region" description="Acidic residues" evidence="5">
    <location>
        <begin position="2305"/>
        <end position="2315"/>
    </location>
</feature>
<feature type="region of interest" description="Disordered" evidence="5">
    <location>
        <begin position="486"/>
        <end position="507"/>
    </location>
</feature>
<dbReference type="PROSITE" id="PS51700">
    <property type="entry name" value="SEPARIN"/>
    <property type="match status" value="1"/>
</dbReference>
<evidence type="ECO:0000256" key="5">
    <source>
        <dbReference type="SAM" id="MobiDB-lite"/>
    </source>
</evidence>
<feature type="compositionally biased region" description="Basic and acidic residues" evidence="5">
    <location>
        <begin position="3133"/>
        <end position="3148"/>
    </location>
</feature>
<feature type="region of interest" description="Disordered" evidence="5">
    <location>
        <begin position="3115"/>
        <end position="3170"/>
    </location>
</feature>
<keyword evidence="4" id="KW-0159">Chromosome partition</keyword>
<feature type="transmembrane region" description="Helical" evidence="6">
    <location>
        <begin position="3292"/>
        <end position="3314"/>
    </location>
</feature>
<name>A0A9P6R9V4_9FUNG</name>
<feature type="region of interest" description="Disordered" evidence="5">
    <location>
        <begin position="2659"/>
        <end position="2681"/>
    </location>
</feature>
<comment type="catalytic activity">
    <reaction evidence="1">
        <text>All bonds known to be hydrolyzed by this endopeptidase have arginine in P1 and an acidic residue in P4. P6 is often occupied by an acidic residue or by a hydroxy-amino-acid residue, the phosphorylation of which enhances cleavage.</text>
        <dbReference type="EC" id="3.4.22.49"/>
    </reaction>
</comment>
<dbReference type="InterPro" id="IPR019734">
    <property type="entry name" value="TPR_rpt"/>
</dbReference>
<dbReference type="Pfam" id="PF03568">
    <property type="entry name" value="Separin_C"/>
    <property type="match status" value="2"/>
</dbReference>
<dbReference type="Proteomes" id="UP000738325">
    <property type="component" value="Unassembled WGS sequence"/>
</dbReference>
<feature type="transmembrane region" description="Helical" evidence="6">
    <location>
        <begin position="3200"/>
        <end position="3223"/>
    </location>
</feature>
<feature type="region of interest" description="Disordered" evidence="5">
    <location>
        <begin position="2057"/>
        <end position="2087"/>
    </location>
</feature>
<dbReference type="GO" id="GO:0051307">
    <property type="term" value="P:meiotic chromosome separation"/>
    <property type="evidence" value="ECO:0007669"/>
    <property type="project" value="TreeGrafter"/>
</dbReference>
<feature type="domain" description="Peptidase C50" evidence="7">
    <location>
        <begin position="2792"/>
        <end position="2887"/>
    </location>
</feature>
<dbReference type="GO" id="GO:0005737">
    <property type="term" value="C:cytoplasm"/>
    <property type="evidence" value="ECO:0007669"/>
    <property type="project" value="TreeGrafter"/>
</dbReference>
<keyword evidence="6" id="KW-1133">Transmembrane helix</keyword>
<keyword evidence="3" id="KW-0378">Hydrolase</keyword>
<keyword evidence="6" id="KW-0472">Membrane</keyword>
<feature type="compositionally biased region" description="Low complexity" evidence="5">
    <location>
        <begin position="3156"/>
        <end position="3170"/>
    </location>
</feature>
<keyword evidence="9" id="KW-1185">Reference proteome</keyword>
<feature type="transmembrane region" description="Helical" evidence="6">
    <location>
        <begin position="3235"/>
        <end position="3260"/>
    </location>
</feature>
<dbReference type="GO" id="GO:0072686">
    <property type="term" value="C:mitotic spindle"/>
    <property type="evidence" value="ECO:0007669"/>
    <property type="project" value="TreeGrafter"/>
</dbReference>
<dbReference type="GO" id="GO:0005634">
    <property type="term" value="C:nucleus"/>
    <property type="evidence" value="ECO:0007669"/>
    <property type="project" value="InterPro"/>
</dbReference>
<feature type="compositionally biased region" description="Acidic residues" evidence="5">
    <location>
        <begin position="2271"/>
        <end position="2290"/>
    </location>
</feature>
<feature type="compositionally biased region" description="Low complexity" evidence="5">
    <location>
        <begin position="404"/>
        <end position="420"/>
    </location>
</feature>
<evidence type="ECO:0000313" key="8">
    <source>
        <dbReference type="EMBL" id="KAG0315506.1"/>
    </source>
</evidence>
<gene>
    <name evidence="8" type="ORF">BGZ99_007425</name>
</gene>
<dbReference type="GO" id="GO:0004197">
    <property type="term" value="F:cysteine-type endopeptidase activity"/>
    <property type="evidence" value="ECO:0007669"/>
    <property type="project" value="InterPro"/>
</dbReference>
<dbReference type="InterPro" id="IPR030397">
    <property type="entry name" value="SEPARIN_core_dom"/>
</dbReference>
<dbReference type="EMBL" id="JAAAIP010000534">
    <property type="protein sequence ID" value="KAG0315506.1"/>
    <property type="molecule type" value="Genomic_DNA"/>
</dbReference>
<feature type="region of interest" description="Disordered" evidence="5">
    <location>
        <begin position="2938"/>
        <end position="3005"/>
    </location>
</feature>
<dbReference type="Gene3D" id="1.25.40.10">
    <property type="entry name" value="Tetratricopeptide repeat domain"/>
    <property type="match status" value="1"/>
</dbReference>
<evidence type="ECO:0000256" key="2">
    <source>
        <dbReference type="ARBA" id="ARBA00012489"/>
    </source>
</evidence>
<evidence type="ECO:0000259" key="7">
    <source>
        <dbReference type="PROSITE" id="PS51700"/>
    </source>
</evidence>
<feature type="region of interest" description="Disordered" evidence="5">
    <location>
        <begin position="404"/>
        <end position="430"/>
    </location>
</feature>
<evidence type="ECO:0000313" key="9">
    <source>
        <dbReference type="Proteomes" id="UP000738325"/>
    </source>
</evidence>
<evidence type="ECO:0000256" key="3">
    <source>
        <dbReference type="ARBA" id="ARBA00022801"/>
    </source>
</evidence>
<protein>
    <recommendedName>
        <fullName evidence="2">separase</fullName>
        <ecNumber evidence="2">3.4.22.49</ecNumber>
    </recommendedName>
</protein>
<feature type="region of interest" description="Disordered" evidence="5">
    <location>
        <begin position="2226"/>
        <end position="2324"/>
    </location>
</feature>
<feature type="compositionally biased region" description="Low complexity" evidence="5">
    <location>
        <begin position="2659"/>
        <end position="2670"/>
    </location>
</feature>
<accession>A0A9P6R9V4</accession>
<proteinExistence type="predicted"/>
<feature type="compositionally biased region" description="Basic and acidic residues" evidence="5">
    <location>
        <begin position="2962"/>
        <end position="2994"/>
    </location>
</feature>
<dbReference type="OrthoDB" id="10255632at2759"/>
<feature type="region of interest" description="Disordered" evidence="5">
    <location>
        <begin position="318"/>
        <end position="347"/>
    </location>
</feature>
<dbReference type="PANTHER" id="PTHR12792:SF0">
    <property type="entry name" value="SEPARIN"/>
    <property type="match status" value="1"/>
</dbReference>
<dbReference type="PANTHER" id="PTHR12792">
    <property type="entry name" value="EXTRA SPINDLE POLES 1-RELATED"/>
    <property type="match status" value="1"/>
</dbReference>
<evidence type="ECO:0000256" key="6">
    <source>
        <dbReference type="SAM" id="Phobius"/>
    </source>
</evidence>
<feature type="compositionally biased region" description="Low complexity" evidence="5">
    <location>
        <begin position="486"/>
        <end position="495"/>
    </location>
</feature>
<feature type="compositionally biased region" description="Low complexity" evidence="5">
    <location>
        <begin position="627"/>
        <end position="636"/>
    </location>
</feature>
<feature type="compositionally biased region" description="Polar residues" evidence="5">
    <location>
        <begin position="496"/>
        <end position="507"/>
    </location>
</feature>
<dbReference type="InterPro" id="IPR005314">
    <property type="entry name" value="Peptidase_C50"/>
</dbReference>
<dbReference type="EC" id="3.4.22.49" evidence="2"/>
<comment type="caution">
    <text evidence="8">The sequence shown here is derived from an EMBL/GenBank/DDBJ whole genome shotgun (WGS) entry which is preliminary data.</text>
</comment>
<dbReference type="SUPFAM" id="SSF48452">
    <property type="entry name" value="TPR-like"/>
    <property type="match status" value="1"/>
</dbReference>